<evidence type="ECO:0000313" key="1">
    <source>
        <dbReference type="EnsemblPlants" id="TuG1812G0700004403.01.T02.cds285664"/>
    </source>
</evidence>
<dbReference type="Gramene" id="TuG1812G0700004403.01.T02">
    <property type="protein sequence ID" value="TuG1812G0700004403.01.T02.cds285664"/>
    <property type="gene ID" value="TuG1812G0700004403.01"/>
</dbReference>
<dbReference type="AlphaFoldDB" id="A0A8R7R802"/>
<reference evidence="1" key="2">
    <citation type="submission" date="2018-03" db="EMBL/GenBank/DDBJ databases">
        <title>The Triticum urartu genome reveals the dynamic nature of wheat genome evolution.</title>
        <authorList>
            <person name="Ling H."/>
            <person name="Ma B."/>
            <person name="Shi X."/>
            <person name="Liu H."/>
            <person name="Dong L."/>
            <person name="Sun H."/>
            <person name="Cao Y."/>
            <person name="Gao Q."/>
            <person name="Zheng S."/>
            <person name="Li Y."/>
            <person name="Yu Y."/>
            <person name="Du H."/>
            <person name="Qi M."/>
            <person name="Li Y."/>
            <person name="Yu H."/>
            <person name="Cui Y."/>
            <person name="Wang N."/>
            <person name="Chen C."/>
            <person name="Wu H."/>
            <person name="Zhao Y."/>
            <person name="Zhang J."/>
            <person name="Li Y."/>
            <person name="Zhou W."/>
            <person name="Zhang B."/>
            <person name="Hu W."/>
            <person name="Eijk M."/>
            <person name="Tang J."/>
            <person name="Witsenboer H."/>
            <person name="Zhao S."/>
            <person name="Li Z."/>
            <person name="Zhang A."/>
            <person name="Wang D."/>
            <person name="Liang C."/>
        </authorList>
    </citation>
    <scope>NUCLEOTIDE SEQUENCE [LARGE SCALE GENOMIC DNA]</scope>
    <source>
        <strain evidence="1">cv. G1812</strain>
    </source>
</reference>
<dbReference type="EnsemblPlants" id="TuG1812G0700004403.01.T02">
    <property type="protein sequence ID" value="TuG1812G0700004403.01.T02.cds285664"/>
    <property type="gene ID" value="TuG1812G0700004403.01"/>
</dbReference>
<proteinExistence type="predicted"/>
<keyword evidence="2" id="KW-1185">Reference proteome</keyword>
<dbReference type="Gramene" id="TuG1812G0700004403.01.T01">
    <property type="protein sequence ID" value="TuG1812G0700004403.01.T01.cds285664"/>
    <property type="gene ID" value="TuG1812G0700004403.01"/>
</dbReference>
<reference evidence="1" key="3">
    <citation type="submission" date="2022-06" db="UniProtKB">
        <authorList>
            <consortium name="EnsemblPlants"/>
        </authorList>
    </citation>
    <scope>IDENTIFICATION</scope>
</reference>
<organism evidence="1 2">
    <name type="scientific">Triticum urartu</name>
    <name type="common">Red wild einkorn</name>
    <name type="synonym">Crithodium urartu</name>
    <dbReference type="NCBI Taxonomy" id="4572"/>
    <lineage>
        <taxon>Eukaryota</taxon>
        <taxon>Viridiplantae</taxon>
        <taxon>Streptophyta</taxon>
        <taxon>Embryophyta</taxon>
        <taxon>Tracheophyta</taxon>
        <taxon>Spermatophyta</taxon>
        <taxon>Magnoliopsida</taxon>
        <taxon>Liliopsida</taxon>
        <taxon>Poales</taxon>
        <taxon>Poaceae</taxon>
        <taxon>BOP clade</taxon>
        <taxon>Pooideae</taxon>
        <taxon>Triticodae</taxon>
        <taxon>Triticeae</taxon>
        <taxon>Triticinae</taxon>
        <taxon>Triticum</taxon>
    </lineage>
</organism>
<dbReference type="EnsemblPlants" id="TuG1812G0700004403.01.T03">
    <property type="protein sequence ID" value="TuG1812G0700004403.01.T03.cds285669"/>
    <property type="gene ID" value="TuG1812G0700004403.01"/>
</dbReference>
<dbReference type="Gramene" id="TuG1812G0700004403.01.T03">
    <property type="protein sequence ID" value="TuG1812G0700004403.01.T03.cds285669"/>
    <property type="gene ID" value="TuG1812G0700004403.01"/>
</dbReference>
<protein>
    <submittedName>
        <fullName evidence="1">Uncharacterized protein</fullName>
    </submittedName>
</protein>
<sequence>MASPFLPCNQPPATVHPSPMAMAMAREMDLAIWPRQIEAQARWPDGGNVPPLHVQMGNSTVKVRWLPETLTAAGPGSPS</sequence>
<reference evidence="2" key="1">
    <citation type="journal article" date="2013" name="Nature">
        <title>Draft genome of the wheat A-genome progenitor Triticum urartu.</title>
        <authorList>
            <person name="Ling H.Q."/>
            <person name="Zhao S."/>
            <person name="Liu D."/>
            <person name="Wang J."/>
            <person name="Sun H."/>
            <person name="Zhang C."/>
            <person name="Fan H."/>
            <person name="Li D."/>
            <person name="Dong L."/>
            <person name="Tao Y."/>
            <person name="Gao C."/>
            <person name="Wu H."/>
            <person name="Li Y."/>
            <person name="Cui Y."/>
            <person name="Guo X."/>
            <person name="Zheng S."/>
            <person name="Wang B."/>
            <person name="Yu K."/>
            <person name="Liang Q."/>
            <person name="Yang W."/>
            <person name="Lou X."/>
            <person name="Chen J."/>
            <person name="Feng M."/>
            <person name="Jian J."/>
            <person name="Zhang X."/>
            <person name="Luo G."/>
            <person name="Jiang Y."/>
            <person name="Liu J."/>
            <person name="Wang Z."/>
            <person name="Sha Y."/>
            <person name="Zhang B."/>
            <person name="Wu H."/>
            <person name="Tang D."/>
            <person name="Shen Q."/>
            <person name="Xue P."/>
            <person name="Zou S."/>
            <person name="Wang X."/>
            <person name="Liu X."/>
            <person name="Wang F."/>
            <person name="Yang Y."/>
            <person name="An X."/>
            <person name="Dong Z."/>
            <person name="Zhang K."/>
            <person name="Zhang X."/>
            <person name="Luo M.C."/>
            <person name="Dvorak J."/>
            <person name="Tong Y."/>
            <person name="Wang J."/>
            <person name="Yang H."/>
            <person name="Li Z."/>
            <person name="Wang D."/>
            <person name="Zhang A."/>
            <person name="Wang J."/>
        </authorList>
    </citation>
    <scope>NUCLEOTIDE SEQUENCE</scope>
    <source>
        <strain evidence="2">cv. G1812</strain>
    </source>
</reference>
<name>A0A8R7R802_TRIUA</name>
<dbReference type="EnsemblPlants" id="TuG1812G0700004403.01.T01">
    <property type="protein sequence ID" value="TuG1812G0700004403.01.T01.cds285664"/>
    <property type="gene ID" value="TuG1812G0700004403.01"/>
</dbReference>
<evidence type="ECO:0000313" key="2">
    <source>
        <dbReference type="Proteomes" id="UP000015106"/>
    </source>
</evidence>
<dbReference type="Proteomes" id="UP000015106">
    <property type="component" value="Chromosome 7"/>
</dbReference>
<accession>A0A8R7R802</accession>